<dbReference type="InterPro" id="IPR013740">
    <property type="entry name" value="Redoxin"/>
</dbReference>
<dbReference type="AlphaFoldDB" id="A0A316ARH0"/>
<dbReference type="Gene3D" id="3.40.30.10">
    <property type="entry name" value="Glutaredoxin"/>
    <property type="match status" value="1"/>
</dbReference>
<organism evidence="2 3">
    <name type="scientific">Dyadobacter jejuensis</name>
    <dbReference type="NCBI Taxonomy" id="1082580"/>
    <lineage>
        <taxon>Bacteria</taxon>
        <taxon>Pseudomonadati</taxon>
        <taxon>Bacteroidota</taxon>
        <taxon>Cytophagia</taxon>
        <taxon>Cytophagales</taxon>
        <taxon>Spirosomataceae</taxon>
        <taxon>Dyadobacter</taxon>
    </lineage>
</organism>
<keyword evidence="3" id="KW-1185">Reference proteome</keyword>
<evidence type="ECO:0000313" key="3">
    <source>
        <dbReference type="Proteomes" id="UP000245880"/>
    </source>
</evidence>
<feature type="domain" description="Thioredoxin" evidence="1">
    <location>
        <begin position="2"/>
        <end position="157"/>
    </location>
</feature>
<sequence length="176" mass="19458">MMELGAKAPGFTLPDTVSGQAVSLSEWKSEVGTVVVFICNHCPYVHHINAPLVALAHRYQQKGIQFLAISSNNVETHPQDAPELMTQVAAEEGYPFPYLYDQSQEVAKAYGAECTPDFFVFDKDLACVYRGRFDDSRPQKDEATGSDLSQALDAFLAGRPVSQEQHPSMGCNIKWK</sequence>
<protein>
    <submittedName>
        <fullName evidence="2">Peroxiredoxin</fullName>
    </submittedName>
</protein>
<dbReference type="GO" id="GO:0016491">
    <property type="term" value="F:oxidoreductase activity"/>
    <property type="evidence" value="ECO:0007669"/>
    <property type="project" value="InterPro"/>
</dbReference>
<dbReference type="PROSITE" id="PS51352">
    <property type="entry name" value="THIOREDOXIN_2"/>
    <property type="match status" value="1"/>
</dbReference>
<dbReference type="EMBL" id="QGDT01000001">
    <property type="protein sequence ID" value="PWJ60192.1"/>
    <property type="molecule type" value="Genomic_DNA"/>
</dbReference>
<evidence type="ECO:0000313" key="2">
    <source>
        <dbReference type="EMBL" id="PWJ60192.1"/>
    </source>
</evidence>
<dbReference type="SUPFAM" id="SSF52833">
    <property type="entry name" value="Thioredoxin-like"/>
    <property type="match status" value="1"/>
</dbReference>
<dbReference type="CDD" id="cd02969">
    <property type="entry name" value="PRX_like1"/>
    <property type="match status" value="1"/>
</dbReference>
<dbReference type="Proteomes" id="UP000245880">
    <property type="component" value="Unassembled WGS sequence"/>
</dbReference>
<proteinExistence type="predicted"/>
<dbReference type="PANTHER" id="PTHR43640:SF1">
    <property type="entry name" value="THIOREDOXIN-DEPENDENT PEROXIREDOXIN"/>
    <property type="match status" value="1"/>
</dbReference>
<accession>A0A316ARH0</accession>
<reference evidence="2 3" key="1">
    <citation type="submission" date="2018-03" db="EMBL/GenBank/DDBJ databases">
        <title>Genomic Encyclopedia of Archaeal and Bacterial Type Strains, Phase II (KMG-II): from individual species to whole genera.</title>
        <authorList>
            <person name="Goeker M."/>
        </authorList>
    </citation>
    <scope>NUCLEOTIDE SEQUENCE [LARGE SCALE GENOMIC DNA]</scope>
    <source>
        <strain evidence="2 3">DSM 100346</strain>
    </source>
</reference>
<gene>
    <name evidence="2" type="ORF">CLV98_101373</name>
</gene>
<dbReference type="PANTHER" id="PTHR43640">
    <property type="entry name" value="OS07G0260300 PROTEIN"/>
    <property type="match status" value="1"/>
</dbReference>
<dbReference type="InterPro" id="IPR036249">
    <property type="entry name" value="Thioredoxin-like_sf"/>
</dbReference>
<comment type="caution">
    <text evidence="2">The sequence shown here is derived from an EMBL/GenBank/DDBJ whole genome shotgun (WGS) entry which is preliminary data.</text>
</comment>
<evidence type="ECO:0000259" key="1">
    <source>
        <dbReference type="PROSITE" id="PS51352"/>
    </source>
</evidence>
<dbReference type="Pfam" id="PF08534">
    <property type="entry name" value="Redoxin"/>
    <property type="match status" value="1"/>
</dbReference>
<dbReference type="InterPro" id="IPR047262">
    <property type="entry name" value="PRX-like1"/>
</dbReference>
<dbReference type="InterPro" id="IPR013766">
    <property type="entry name" value="Thioredoxin_domain"/>
</dbReference>
<name>A0A316ARH0_9BACT</name>